<accession>A0A0D1W8Z9</accession>
<organism evidence="3 4">
    <name type="scientific">Exophiala sideris</name>
    <dbReference type="NCBI Taxonomy" id="1016849"/>
    <lineage>
        <taxon>Eukaryota</taxon>
        <taxon>Fungi</taxon>
        <taxon>Dikarya</taxon>
        <taxon>Ascomycota</taxon>
        <taxon>Pezizomycotina</taxon>
        <taxon>Eurotiomycetes</taxon>
        <taxon>Chaetothyriomycetidae</taxon>
        <taxon>Chaetothyriales</taxon>
        <taxon>Herpotrichiellaceae</taxon>
        <taxon>Exophiala</taxon>
    </lineage>
</organism>
<gene>
    <name evidence="3" type="ORF">PV11_00991</name>
</gene>
<evidence type="ECO:0000313" key="4">
    <source>
        <dbReference type="Proteomes" id="UP000053599"/>
    </source>
</evidence>
<dbReference type="Pfam" id="PF14555">
    <property type="entry name" value="UBA_4"/>
    <property type="match status" value="1"/>
</dbReference>
<protein>
    <recommendedName>
        <fullName evidence="5">UBA domain-containing protein</fullName>
    </recommendedName>
</protein>
<feature type="region of interest" description="Disordered" evidence="2">
    <location>
        <begin position="739"/>
        <end position="839"/>
    </location>
</feature>
<dbReference type="GO" id="GO:0005829">
    <property type="term" value="C:cytosol"/>
    <property type="evidence" value="ECO:0007669"/>
    <property type="project" value="TreeGrafter"/>
</dbReference>
<sequence>MIPSSLLHDTTARLRKMVGTQPNADQISQVCAIAAVDESSARILLRKANNDVNAAVNAFFEDPVGSLKDQLATEQWQDQDNIPSFRIVADDSSMGGMPALSRPPSRIGHNRSFVDLSNEHATASNFDAATLKEEEDMNDPAIQRAMAESLGQTLPAQENGITGTGAHFGPAKREHYDPANWALTTYSTAREIIDHPPPSKRRRLDDEPAFLRGSKETDYLAPLLTIYHSIPLAREALLMPSLKIHNYGHEASWWSGTSDENTKALSTDSTLQVDRDECNVLAEVQCLMAFLDRSNRAYGSVDALADLQRVRSGNGQSSLRFMQGWASAAVHQDPHEQLTQVFTSVAVKHNVSGSDPRDETTLFVVEPPTNPALGQTLVDLLDTTVWDDNTHELDDVWIDHAAEIFTIRVHDPQEGKNGVNLNLDPVWYPDRYLYECRDVMRQIRKQLQALRREIEQCTMVQRRCEVVKLPDNRVLMTRDVLNAAVKASAGVTGKKPVQSGSYEGPKSISEDSISTAAMEEVRSELQTLLRRIEQKSQQLEQKKTELRQRMREISLQLTKPTPESPHLPQRKYTLRGVSTKPNVTYVRRRNSDLLHLEDDETSSEDPDSQWWRMSWLQDDAAQQLPPAQMGPVTKDKAEADKKPQDPRSDGVTRPFTVAKVKENEVLEAVKNEHHSVLLVYANENAMNFKVSDLSLPLRHFVDRDNQAFADELREEEGTALDTSGDLVPETEFEDVPLIDRTGSNSSVQEFTPMSTSSPARDEDGQPSPKRPRESNSAFVFEQPPSYEDTVNKQEMQERKGNKIGLYAEQMLQKYGGDASTGKEAKGDDGSDAMHIEHST</sequence>
<dbReference type="InterPro" id="IPR009060">
    <property type="entry name" value="UBA-like_sf"/>
</dbReference>
<dbReference type="GO" id="GO:0016579">
    <property type="term" value="P:protein deubiquitination"/>
    <property type="evidence" value="ECO:0007669"/>
    <property type="project" value="TreeGrafter"/>
</dbReference>
<reference evidence="3 4" key="1">
    <citation type="submission" date="2015-01" db="EMBL/GenBank/DDBJ databases">
        <title>The Genome Sequence of Exophiala sideris CBS121828.</title>
        <authorList>
            <consortium name="The Broad Institute Genomics Platform"/>
            <person name="Cuomo C."/>
            <person name="de Hoog S."/>
            <person name="Gorbushina A."/>
            <person name="Stielow B."/>
            <person name="Teixiera M."/>
            <person name="Abouelleil A."/>
            <person name="Chapman S.B."/>
            <person name="Priest M."/>
            <person name="Young S.K."/>
            <person name="Wortman J."/>
            <person name="Nusbaum C."/>
            <person name="Birren B."/>
        </authorList>
    </citation>
    <scope>NUCLEOTIDE SEQUENCE [LARGE SCALE GENOMIC DNA]</scope>
    <source>
        <strain evidence="3 4">CBS 121828</strain>
    </source>
</reference>
<feature type="compositionally biased region" description="Basic and acidic residues" evidence="2">
    <location>
        <begin position="633"/>
        <end position="650"/>
    </location>
</feature>
<dbReference type="PANTHER" id="PTHR39597:SF1">
    <property type="entry name" value="UBA DOMAIN-CONTAINING PROTEIN RUP1"/>
    <property type="match status" value="1"/>
</dbReference>
<dbReference type="Proteomes" id="UP000053599">
    <property type="component" value="Unassembled WGS sequence"/>
</dbReference>
<dbReference type="AlphaFoldDB" id="A0A0D1W8Z9"/>
<feature type="region of interest" description="Disordered" evidence="2">
    <location>
        <begin position="625"/>
        <end position="655"/>
    </location>
</feature>
<dbReference type="Gene3D" id="1.10.8.10">
    <property type="entry name" value="DNA helicase RuvA subunit, C-terminal domain"/>
    <property type="match status" value="1"/>
</dbReference>
<feature type="compositionally biased region" description="Polar residues" evidence="2">
    <location>
        <begin position="741"/>
        <end position="758"/>
    </location>
</feature>
<dbReference type="OrthoDB" id="4489171at2759"/>
<dbReference type="EMBL" id="KN846951">
    <property type="protein sequence ID" value="KIV85275.1"/>
    <property type="molecule type" value="Genomic_DNA"/>
</dbReference>
<name>A0A0D1W8Z9_9EURO</name>
<evidence type="ECO:0000313" key="3">
    <source>
        <dbReference type="EMBL" id="KIV85275.1"/>
    </source>
</evidence>
<dbReference type="PANTHER" id="PTHR39597">
    <property type="entry name" value="UBA DOMAIN-CONTAINING PROTEIN RUP1"/>
    <property type="match status" value="1"/>
</dbReference>
<feature type="region of interest" description="Disordered" evidence="2">
    <location>
        <begin position="488"/>
        <end position="513"/>
    </location>
</feature>
<dbReference type="SUPFAM" id="SSF46934">
    <property type="entry name" value="UBA-like"/>
    <property type="match status" value="1"/>
</dbReference>
<evidence type="ECO:0000256" key="2">
    <source>
        <dbReference type="SAM" id="MobiDB-lite"/>
    </source>
</evidence>
<dbReference type="GO" id="GO:0005634">
    <property type="term" value="C:nucleus"/>
    <property type="evidence" value="ECO:0007669"/>
    <property type="project" value="TreeGrafter"/>
</dbReference>
<feature type="coiled-coil region" evidence="1">
    <location>
        <begin position="433"/>
        <end position="460"/>
    </location>
</feature>
<feature type="compositionally biased region" description="Basic and acidic residues" evidence="2">
    <location>
        <begin position="820"/>
        <end position="839"/>
    </location>
</feature>
<evidence type="ECO:0000256" key="1">
    <source>
        <dbReference type="SAM" id="Coils"/>
    </source>
</evidence>
<feature type="coiled-coil region" evidence="1">
    <location>
        <begin position="518"/>
        <end position="556"/>
    </location>
</feature>
<proteinExistence type="predicted"/>
<dbReference type="STRING" id="1016849.A0A0D1W8Z9"/>
<feature type="compositionally biased region" description="Basic and acidic residues" evidence="2">
    <location>
        <begin position="789"/>
        <end position="800"/>
    </location>
</feature>
<dbReference type="InterPro" id="IPR055335">
    <property type="entry name" value="Ucp6/RUP1"/>
</dbReference>
<keyword evidence="1" id="KW-0175">Coiled coil</keyword>
<evidence type="ECO:0008006" key="5">
    <source>
        <dbReference type="Google" id="ProtNLM"/>
    </source>
</evidence>